<dbReference type="RefSeq" id="XP_066801411.1">
    <property type="nucleotide sequence ID" value="XM_066947952.1"/>
</dbReference>
<evidence type="ECO:0000256" key="2">
    <source>
        <dbReference type="ARBA" id="ARBA00022448"/>
    </source>
</evidence>
<sequence length="861" mass="95205">MVQTIPFSLSTLRSHSIFIPPVSASSSTPSNDEEWELVDRPSDPAIGKRTSRMAMRDKELLVAMDKEVRIMTLSSSEGWEVKDGCVGSYKTLKSPNLTFTIHHIIPNSTGRLLAVVGHHQIVVLVLPKSSYFGTTGGDLECRSIPIDEYHFSPSSNDVITQVSWHPWGEGGNSLWVLTANGKLREYDVLQPHDAVQTFHFLPERPASSSKFTAVDPLSRYASSFAFSTGTVDFGPLMVYVLIANGDLYTMGPILPLHTEMPVQYLQGLKAFTDVRLARTETEAKDAFGAGEAGLGRATFQAQWVGSLVKQVKLAEEARTKRNQVEVSETPSRRTSRLSRSTRGMGEQSPSLSRSTAPREGIVKVHPPHLTQSGGPAPGPHRALLRQGPAVFNPGPHEVGNFDDNDDEDQMASDLFVAEVAATYEDREQSKDKETVIAIGWSGGRVDVGLEVEKPEPRWVSSRDTISSVPVVPIIESILLPFPHVDSSEVPSLSFKRDPLYSDVFYVQHAFGVDAISVRPWLDELQKETWGNELPSSDVVRLVESASSPTKPIVGIVDFCNITLGYGLIAMASSGQLAFVEMDLRIADSAVIPPTSASLAESPTSKQTKEPDSQSLLVAKPFDPDRLVASIRRPDPPYNPFAVLKQRIPDYNKPVSSISPEHLRVLGEISSQVQKRTEAVRNASETVENRLDLQIQELQRQIKLLRECQEDIQQLRQSRTLSRAEEMLRKQDDLSDQLDGVLSSMTAEYKPQVGEVERKWFEELERLRMRVRGGGVVRGKGLATRAQILNEQLAAVKKVLSEARSTRKEPPSSPAPSTYGSKQLKPLEAALSARSEELRRLIRRMEMLDMRLEVASPGVEEA</sequence>
<keyword evidence="5" id="KW-0811">Translocation</keyword>
<gene>
    <name evidence="10" type="ORF">IAR55_004857</name>
</gene>
<comment type="caution">
    <text evidence="10">The sequence shown here is derived from an EMBL/GenBank/DDBJ whole genome shotgun (WGS) entry which is preliminary data.</text>
</comment>
<dbReference type="GO" id="GO:0000055">
    <property type="term" value="P:ribosomal large subunit export from nucleus"/>
    <property type="evidence" value="ECO:0007669"/>
    <property type="project" value="InterPro"/>
</dbReference>
<evidence type="ECO:0000256" key="9">
    <source>
        <dbReference type="SAM" id="MobiDB-lite"/>
    </source>
</evidence>
<keyword evidence="8" id="KW-0175">Coiled coil</keyword>
<accession>A0AAW0YZR9</accession>
<evidence type="ECO:0000256" key="8">
    <source>
        <dbReference type="SAM" id="Coils"/>
    </source>
</evidence>
<evidence type="ECO:0000256" key="3">
    <source>
        <dbReference type="ARBA" id="ARBA00022816"/>
    </source>
</evidence>
<dbReference type="GO" id="GO:0006406">
    <property type="term" value="P:mRNA export from nucleus"/>
    <property type="evidence" value="ECO:0007669"/>
    <property type="project" value="TreeGrafter"/>
</dbReference>
<keyword evidence="3" id="KW-0509">mRNA transport</keyword>
<dbReference type="KEGG" id="kne:92182115"/>
<organism evidence="10 11">
    <name type="scientific">Kwoniella newhampshirensis</name>
    <dbReference type="NCBI Taxonomy" id="1651941"/>
    <lineage>
        <taxon>Eukaryota</taxon>
        <taxon>Fungi</taxon>
        <taxon>Dikarya</taxon>
        <taxon>Basidiomycota</taxon>
        <taxon>Agaricomycotina</taxon>
        <taxon>Tremellomycetes</taxon>
        <taxon>Tremellales</taxon>
        <taxon>Cryptococcaceae</taxon>
        <taxon>Kwoniella</taxon>
    </lineage>
</organism>
<dbReference type="InterPro" id="IPR037700">
    <property type="entry name" value="NUP88/NUP82"/>
</dbReference>
<keyword evidence="6" id="KW-0906">Nuclear pore complex</keyword>
<evidence type="ECO:0000256" key="1">
    <source>
        <dbReference type="ARBA" id="ARBA00004567"/>
    </source>
</evidence>
<feature type="compositionally biased region" description="Basic and acidic residues" evidence="9">
    <location>
        <begin position="800"/>
        <end position="809"/>
    </location>
</feature>
<evidence type="ECO:0000256" key="4">
    <source>
        <dbReference type="ARBA" id="ARBA00022927"/>
    </source>
</evidence>
<dbReference type="GO" id="GO:0017056">
    <property type="term" value="F:structural constituent of nuclear pore"/>
    <property type="evidence" value="ECO:0007669"/>
    <property type="project" value="InterPro"/>
</dbReference>
<dbReference type="GO" id="GO:0006606">
    <property type="term" value="P:protein import into nucleus"/>
    <property type="evidence" value="ECO:0007669"/>
    <property type="project" value="TreeGrafter"/>
</dbReference>
<proteinExistence type="predicted"/>
<keyword evidence="2" id="KW-0813">Transport</keyword>
<reference evidence="10 11" key="1">
    <citation type="journal article" date="2024" name="bioRxiv">
        <title>Comparative genomics of Cryptococcus and Kwoniella reveals pathogenesis evolution and contrasting karyotype dynamics via intercentromeric recombination or chromosome fusion.</title>
        <authorList>
            <person name="Coelho M.A."/>
            <person name="David-Palma M."/>
            <person name="Shea T."/>
            <person name="Bowers K."/>
            <person name="McGinley-Smith S."/>
            <person name="Mohammad A.W."/>
            <person name="Gnirke A."/>
            <person name="Yurkov A.M."/>
            <person name="Nowrousian M."/>
            <person name="Sun S."/>
            <person name="Cuomo C.A."/>
            <person name="Heitman J."/>
        </authorList>
    </citation>
    <scope>NUCLEOTIDE SEQUENCE [LARGE SCALE GENOMIC DNA]</scope>
    <source>
        <strain evidence="10 11">CBS 13917</strain>
    </source>
</reference>
<dbReference type="GO" id="GO:0005643">
    <property type="term" value="C:nuclear pore"/>
    <property type="evidence" value="ECO:0007669"/>
    <property type="project" value="UniProtKB-SubCell"/>
</dbReference>
<evidence type="ECO:0000256" key="7">
    <source>
        <dbReference type="ARBA" id="ARBA00023242"/>
    </source>
</evidence>
<name>A0AAW0YZR9_9TREE</name>
<feature type="region of interest" description="Disordered" evidence="9">
    <location>
        <begin position="318"/>
        <end position="407"/>
    </location>
</feature>
<keyword evidence="7" id="KW-0539">Nucleus</keyword>
<protein>
    <recommendedName>
        <fullName evidence="12">Nucleoporin Nup82</fullName>
    </recommendedName>
</protein>
<feature type="region of interest" description="Disordered" evidence="9">
    <location>
        <begin position="800"/>
        <end position="825"/>
    </location>
</feature>
<keyword evidence="4" id="KW-0653">Protein transport</keyword>
<dbReference type="AlphaFoldDB" id="A0AAW0YZR9"/>
<evidence type="ECO:0000256" key="6">
    <source>
        <dbReference type="ARBA" id="ARBA00023132"/>
    </source>
</evidence>
<keyword evidence="11" id="KW-1185">Reference proteome</keyword>
<dbReference type="Pfam" id="PF10168">
    <property type="entry name" value="Nup88"/>
    <property type="match status" value="1"/>
</dbReference>
<comment type="subcellular location">
    <subcellularLocation>
        <location evidence="1">Nucleus</location>
        <location evidence="1">Nuclear pore complex</location>
    </subcellularLocation>
</comment>
<dbReference type="PANTHER" id="PTHR13257:SF0">
    <property type="entry name" value="NUCLEAR PORE COMPLEX PROTEIN NUP88"/>
    <property type="match status" value="1"/>
</dbReference>
<feature type="compositionally biased region" description="Polar residues" evidence="9">
    <location>
        <begin position="595"/>
        <end position="605"/>
    </location>
</feature>
<dbReference type="PANTHER" id="PTHR13257">
    <property type="entry name" value="NUCLEOPORIN NUP84-RELATED"/>
    <property type="match status" value="1"/>
</dbReference>
<evidence type="ECO:0000256" key="5">
    <source>
        <dbReference type="ARBA" id="ARBA00023010"/>
    </source>
</evidence>
<evidence type="ECO:0000313" key="10">
    <source>
        <dbReference type="EMBL" id="KAK8849523.1"/>
    </source>
</evidence>
<dbReference type="GeneID" id="92182115"/>
<evidence type="ECO:0008006" key="12">
    <source>
        <dbReference type="Google" id="ProtNLM"/>
    </source>
</evidence>
<evidence type="ECO:0000313" key="11">
    <source>
        <dbReference type="Proteomes" id="UP001388673"/>
    </source>
</evidence>
<dbReference type="EMBL" id="JBCAWK010000009">
    <property type="protein sequence ID" value="KAK8849523.1"/>
    <property type="molecule type" value="Genomic_DNA"/>
</dbReference>
<feature type="region of interest" description="Disordered" evidence="9">
    <location>
        <begin position="595"/>
        <end position="614"/>
    </location>
</feature>
<dbReference type="Proteomes" id="UP001388673">
    <property type="component" value="Unassembled WGS sequence"/>
</dbReference>
<dbReference type="InterPro" id="IPR019321">
    <property type="entry name" value="Nucleoporin_Nup88"/>
</dbReference>
<feature type="coiled-coil region" evidence="8">
    <location>
        <begin position="687"/>
        <end position="724"/>
    </location>
</feature>
<dbReference type="GO" id="GO:0000056">
    <property type="term" value="P:ribosomal small subunit export from nucleus"/>
    <property type="evidence" value="ECO:0007669"/>
    <property type="project" value="InterPro"/>
</dbReference>